<evidence type="ECO:0000313" key="3">
    <source>
        <dbReference type="Proteomes" id="UP000678513"/>
    </source>
</evidence>
<dbReference type="Pfam" id="PF13472">
    <property type="entry name" value="Lipase_GDSL_2"/>
    <property type="match status" value="1"/>
</dbReference>
<feature type="domain" description="SGNH hydrolase-type esterase" evidence="1">
    <location>
        <begin position="50"/>
        <end position="217"/>
    </location>
</feature>
<accession>A0ABX7Y7Z6</accession>
<dbReference type="CDD" id="cd00229">
    <property type="entry name" value="SGNH_hydrolase"/>
    <property type="match status" value="1"/>
</dbReference>
<gene>
    <name evidence="2" type="ORF">J5A65_04185</name>
</gene>
<evidence type="ECO:0000313" key="2">
    <source>
        <dbReference type="EMBL" id="QUC08937.1"/>
    </source>
</evidence>
<dbReference type="InterPro" id="IPR053140">
    <property type="entry name" value="GDSL_Rv0518-like"/>
</dbReference>
<dbReference type="PANTHER" id="PTHR43784:SF2">
    <property type="entry name" value="GDSL-LIKE LIPASE_ACYLHYDROLASE, PUTATIVE (AFU_ORTHOLOGUE AFUA_2G00820)-RELATED"/>
    <property type="match status" value="1"/>
</dbReference>
<dbReference type="GO" id="GO:0016787">
    <property type="term" value="F:hydrolase activity"/>
    <property type="evidence" value="ECO:0007669"/>
    <property type="project" value="UniProtKB-KW"/>
</dbReference>
<dbReference type="EMBL" id="CP072384">
    <property type="protein sequence ID" value="QUC08937.1"/>
    <property type="molecule type" value="Genomic_DNA"/>
</dbReference>
<dbReference type="RefSeq" id="WP_212325706.1">
    <property type="nucleotide sequence ID" value="NZ_AP024463.1"/>
</dbReference>
<reference evidence="2 3" key="1">
    <citation type="submission" date="2021-03" db="EMBL/GenBank/DDBJ databases">
        <title>Human Oral Microbial Genomes.</title>
        <authorList>
            <person name="Johnston C.D."/>
            <person name="Chen T."/>
            <person name="Dewhirst F.E."/>
        </authorList>
    </citation>
    <scope>NUCLEOTIDE SEQUENCE [LARGE SCALE GENOMIC DNA]</scope>
    <source>
        <strain evidence="2 3">DSMZ 100122</strain>
    </source>
</reference>
<dbReference type="SUPFAM" id="SSF52266">
    <property type="entry name" value="SGNH hydrolase"/>
    <property type="match status" value="1"/>
</dbReference>
<dbReference type="Proteomes" id="UP000678513">
    <property type="component" value="Chromosome"/>
</dbReference>
<sequence length="246" mass="26465">MLTGLAMAGLAAAAAYARGRAVVSRHAVDYASHWRDLVTDVPEDAIHYVALGDSAAQGVGASRVDASYVALLAARIAEATGRQVAVTNLSVSMATSRDVVRYQLPRLAELGRAPDILTLDIGGNDVVLPGNSLESFEKHFADILAGLPTGSFVADVPWFTLPLFARQSERFNDAVTDLIPLHGHHRVRLHEASRGLGPLRYHTNTAGDLFHPNDAGYLAWADMFWEAIESSGQLERLSFPATGPLR</sequence>
<dbReference type="InterPro" id="IPR013830">
    <property type="entry name" value="SGNH_hydro"/>
</dbReference>
<protein>
    <submittedName>
        <fullName evidence="2">SGNH/GDSL hydrolase family protein</fullName>
    </submittedName>
</protein>
<evidence type="ECO:0000259" key="1">
    <source>
        <dbReference type="Pfam" id="PF13472"/>
    </source>
</evidence>
<keyword evidence="2" id="KW-0378">Hydrolase</keyword>
<dbReference type="Gene3D" id="3.40.50.1110">
    <property type="entry name" value="SGNH hydrolase"/>
    <property type="match status" value="1"/>
</dbReference>
<dbReference type="PANTHER" id="PTHR43784">
    <property type="entry name" value="GDSL-LIKE LIPASE/ACYLHYDROLASE, PUTATIVE (AFU_ORTHOLOGUE AFUA_2G00820)-RELATED"/>
    <property type="match status" value="1"/>
</dbReference>
<dbReference type="InterPro" id="IPR036514">
    <property type="entry name" value="SGNH_hydro_sf"/>
</dbReference>
<keyword evidence="3" id="KW-1185">Reference proteome</keyword>
<organism evidence="2 3">
    <name type="scientific">Arachnia rubra</name>
    <dbReference type="NCBI Taxonomy" id="1547448"/>
    <lineage>
        <taxon>Bacteria</taxon>
        <taxon>Bacillati</taxon>
        <taxon>Actinomycetota</taxon>
        <taxon>Actinomycetes</taxon>
        <taxon>Propionibacteriales</taxon>
        <taxon>Propionibacteriaceae</taxon>
        <taxon>Arachnia</taxon>
    </lineage>
</organism>
<proteinExistence type="predicted"/>
<name>A0ABX7Y7Z6_9ACTN</name>